<feature type="region of interest" description="Disordered" evidence="1">
    <location>
        <begin position="1"/>
        <end position="23"/>
    </location>
</feature>
<evidence type="ECO:0000256" key="1">
    <source>
        <dbReference type="SAM" id="MobiDB-lite"/>
    </source>
</evidence>
<dbReference type="EMBL" id="NRRV01000003">
    <property type="protein sequence ID" value="MBK1629508.1"/>
    <property type="molecule type" value="Genomic_DNA"/>
</dbReference>
<proteinExistence type="predicted"/>
<organism evidence="2 3">
    <name type="scientific">Thiohalocapsa halophila</name>
    <dbReference type="NCBI Taxonomy" id="69359"/>
    <lineage>
        <taxon>Bacteria</taxon>
        <taxon>Pseudomonadati</taxon>
        <taxon>Pseudomonadota</taxon>
        <taxon>Gammaproteobacteria</taxon>
        <taxon>Chromatiales</taxon>
        <taxon>Chromatiaceae</taxon>
        <taxon>Thiohalocapsa</taxon>
    </lineage>
</organism>
<feature type="region of interest" description="Disordered" evidence="1">
    <location>
        <begin position="171"/>
        <end position="195"/>
    </location>
</feature>
<reference evidence="2 3" key="1">
    <citation type="journal article" date="2020" name="Microorganisms">
        <title>Osmotic Adaptation and Compatible Solute Biosynthesis of Phototrophic Bacteria as Revealed from Genome Analyses.</title>
        <authorList>
            <person name="Imhoff J.F."/>
            <person name="Rahn T."/>
            <person name="Kunzel S."/>
            <person name="Keller A."/>
            <person name="Neulinger S.C."/>
        </authorList>
    </citation>
    <scope>NUCLEOTIDE SEQUENCE [LARGE SCALE GENOMIC DNA]</scope>
    <source>
        <strain evidence="2 3">DSM 6210</strain>
    </source>
</reference>
<name>A0ABS1CC87_9GAMM</name>
<evidence type="ECO:0000313" key="3">
    <source>
        <dbReference type="Proteomes" id="UP000748752"/>
    </source>
</evidence>
<accession>A0ABS1CC87</accession>
<evidence type="ECO:0000313" key="2">
    <source>
        <dbReference type="EMBL" id="MBK1629508.1"/>
    </source>
</evidence>
<protein>
    <submittedName>
        <fullName evidence="2">Uncharacterized protein</fullName>
    </submittedName>
</protein>
<keyword evidence="3" id="KW-1185">Reference proteome</keyword>
<dbReference type="RefSeq" id="WP_200233552.1">
    <property type="nucleotide sequence ID" value="NZ_NRRV01000003.1"/>
</dbReference>
<gene>
    <name evidence="2" type="ORF">CKO31_01895</name>
</gene>
<dbReference type="Proteomes" id="UP000748752">
    <property type="component" value="Unassembled WGS sequence"/>
</dbReference>
<sequence length="195" mass="19444">MTRTDWARRRLPRVRQHDTHLSAQGQISAHVQPVRLVGPAGAPRAQVDGEHAAALLHQVPGDLGGAHAPAAGDRDGAIALGSFALGEDAHRAGSGGADAALLADRHPAAGARVVRAGRAAAGEALAAHAAEAAAADGLGDDAEGPLPGGVEIRAEAQRHAAAIAPVAAVPAERVDPRSAMPPAPPPPALVWASSP</sequence>
<feature type="compositionally biased region" description="Pro residues" evidence="1">
    <location>
        <begin position="179"/>
        <end position="188"/>
    </location>
</feature>
<comment type="caution">
    <text evidence="2">The sequence shown here is derived from an EMBL/GenBank/DDBJ whole genome shotgun (WGS) entry which is preliminary data.</text>
</comment>